<protein>
    <recommendedName>
        <fullName evidence="3">Transposase DDE domain group 1</fullName>
    </recommendedName>
</protein>
<evidence type="ECO:0000313" key="1">
    <source>
        <dbReference type="EMBL" id="CAE6865275.1"/>
    </source>
</evidence>
<comment type="caution">
    <text evidence="1">The sequence shown here is derived from an EMBL/GenBank/DDBJ whole genome shotgun (WGS) entry which is preliminary data.</text>
</comment>
<dbReference type="EMBL" id="CAJNAU010000194">
    <property type="protein sequence ID" value="CAE6865275.1"/>
    <property type="molecule type" value="Genomic_DNA"/>
</dbReference>
<reference evidence="1 2" key="1">
    <citation type="submission" date="2021-02" db="EMBL/GenBank/DDBJ databases">
        <authorList>
            <person name="Vanwijnsberghe S."/>
        </authorList>
    </citation>
    <scope>NUCLEOTIDE SEQUENCE [LARGE SCALE GENOMIC DNA]</scope>
    <source>
        <strain evidence="1 2">R-69658</strain>
    </source>
</reference>
<gene>
    <name evidence="1" type="ORF">R69658_07822</name>
</gene>
<accession>A0ABM8T828</accession>
<name>A0ABM8T828_9BURK</name>
<dbReference type="Proteomes" id="UP000674425">
    <property type="component" value="Unassembled WGS sequence"/>
</dbReference>
<evidence type="ECO:0000313" key="2">
    <source>
        <dbReference type="Proteomes" id="UP000674425"/>
    </source>
</evidence>
<sequence length="168" mass="19539">MPGTVSRRRYDTKHVAFEFGLPRDDTAAIMWKPGQFFADQTLDALCDLTSYFGWDIFVEFDLLAQRFATLVLGQEADIPCRHNRRQRALIFLLSRIIRYLVLKHLGQGLGDFLFRRQVIAVENDSVRDPRLNRSPSQCLQLMRAQFAGTGRCFFWLALPIFLHPSLRF</sequence>
<proteinExistence type="predicted"/>
<keyword evidence="2" id="KW-1185">Reference proteome</keyword>
<organism evidence="1 2">
    <name type="scientific">Paraburkholderia aspalathi</name>
    <dbReference type="NCBI Taxonomy" id="1324617"/>
    <lineage>
        <taxon>Bacteria</taxon>
        <taxon>Pseudomonadati</taxon>
        <taxon>Pseudomonadota</taxon>
        <taxon>Betaproteobacteria</taxon>
        <taxon>Burkholderiales</taxon>
        <taxon>Burkholderiaceae</taxon>
        <taxon>Paraburkholderia</taxon>
    </lineage>
</organism>
<evidence type="ECO:0008006" key="3">
    <source>
        <dbReference type="Google" id="ProtNLM"/>
    </source>
</evidence>